<name>A0ABU8LR69_9MICO</name>
<organism evidence="1 2">
    <name type="scientific">Microbacterium marmarense</name>
    <dbReference type="NCBI Taxonomy" id="3122051"/>
    <lineage>
        <taxon>Bacteria</taxon>
        <taxon>Bacillati</taxon>
        <taxon>Actinomycetota</taxon>
        <taxon>Actinomycetes</taxon>
        <taxon>Micrococcales</taxon>
        <taxon>Microbacteriaceae</taxon>
        <taxon>Microbacterium</taxon>
    </lineage>
</organism>
<dbReference type="Proteomes" id="UP001368654">
    <property type="component" value="Unassembled WGS sequence"/>
</dbReference>
<evidence type="ECO:0000313" key="1">
    <source>
        <dbReference type="EMBL" id="MEJ1154135.1"/>
    </source>
</evidence>
<protein>
    <submittedName>
        <fullName evidence="1">DUF6325 family protein</fullName>
    </submittedName>
</protein>
<proteinExistence type="predicted"/>
<evidence type="ECO:0000313" key="2">
    <source>
        <dbReference type="Proteomes" id="UP001368654"/>
    </source>
</evidence>
<reference evidence="1 2" key="1">
    <citation type="submission" date="2024-02" db="EMBL/GenBank/DDBJ databases">
        <authorList>
            <person name="Saticioglu I.B."/>
        </authorList>
    </citation>
    <scope>NUCLEOTIDE SEQUENCE [LARGE SCALE GENOMIC DNA]</scope>
    <source>
        <strain evidence="1 2">Mu-86</strain>
    </source>
</reference>
<gene>
    <name evidence="1" type="ORF">WDU96_00790</name>
</gene>
<comment type="caution">
    <text evidence="1">The sequence shown here is derived from an EMBL/GenBank/DDBJ whole genome shotgun (WGS) entry which is preliminary data.</text>
</comment>
<dbReference type="EMBL" id="JBBDGL010000001">
    <property type="protein sequence ID" value="MEJ1154135.1"/>
    <property type="molecule type" value="Genomic_DNA"/>
</dbReference>
<dbReference type="InterPro" id="IPR046288">
    <property type="entry name" value="DUF6325"/>
</dbReference>
<dbReference type="RefSeq" id="WP_337336582.1">
    <property type="nucleotide sequence ID" value="NZ_JBBDGL010000001.1"/>
</dbReference>
<dbReference type="Pfam" id="PF19850">
    <property type="entry name" value="DUF6325"/>
    <property type="match status" value="1"/>
</dbReference>
<sequence>MTEFRYGPVELYLVGFEGERPDPGVMEALIELVSTDKVNLLDLMLISKSDDGDVTIIEIEDGDDFGLGEIALGAAGITGEEDVAELAELVPPGANAMLVAFELAFQRELASKVAASGGVVLSAERIPAPIVNAIADAVEDEGE</sequence>
<keyword evidence="2" id="KW-1185">Reference proteome</keyword>
<accession>A0ABU8LR69</accession>